<evidence type="ECO:0000313" key="5">
    <source>
        <dbReference type="Proteomes" id="UP000236047"/>
    </source>
</evidence>
<comment type="similarity">
    <text evidence="2">Belongs to the CDP-alcohol phosphatidyltransferase class-I family.</text>
</comment>
<comment type="caution">
    <text evidence="4">The sequence shown here is derived from an EMBL/GenBank/DDBJ whole genome shotgun (WGS) entry which is preliminary data.</text>
</comment>
<dbReference type="InterPro" id="IPR043130">
    <property type="entry name" value="CDP-OH_PTrfase_TM_dom"/>
</dbReference>
<feature type="transmembrane region" description="Helical" evidence="3">
    <location>
        <begin position="95"/>
        <end position="114"/>
    </location>
</feature>
<evidence type="ECO:0000256" key="2">
    <source>
        <dbReference type="RuleBase" id="RU003750"/>
    </source>
</evidence>
<dbReference type="AlphaFoldDB" id="A0A2N8PJ51"/>
<dbReference type="GO" id="GO:0016780">
    <property type="term" value="F:phosphotransferase activity, for other substituted phosphate groups"/>
    <property type="evidence" value="ECO:0007669"/>
    <property type="project" value="InterPro"/>
</dbReference>
<dbReference type="PROSITE" id="PS00379">
    <property type="entry name" value="CDP_ALCOHOL_P_TRANSF"/>
    <property type="match status" value="1"/>
</dbReference>
<keyword evidence="3" id="KW-0812">Transmembrane</keyword>
<organism evidence="4 5">
    <name type="scientific">Streptomyces noursei</name>
    <name type="common">Streptomyces albulus</name>
    <dbReference type="NCBI Taxonomy" id="1971"/>
    <lineage>
        <taxon>Bacteria</taxon>
        <taxon>Bacillati</taxon>
        <taxon>Actinomycetota</taxon>
        <taxon>Actinomycetes</taxon>
        <taxon>Kitasatosporales</taxon>
        <taxon>Streptomycetaceae</taxon>
        <taxon>Streptomyces</taxon>
    </lineage>
</organism>
<reference evidence="5" key="1">
    <citation type="submission" date="2015-09" db="EMBL/GenBank/DDBJ databases">
        <authorList>
            <person name="Graham D.E."/>
            <person name="Mahan K.M."/>
            <person name="Klingeman D.M."/>
            <person name="Fida T."/>
            <person name="Giannone R.J."/>
            <person name="Hettich R.L."/>
            <person name="Parry R.J."/>
            <person name="Spain J.C."/>
        </authorList>
    </citation>
    <scope>NUCLEOTIDE SEQUENCE [LARGE SCALE GENOMIC DNA]</scope>
    <source>
        <strain evidence="5">JCM 4701</strain>
    </source>
</reference>
<proteinExistence type="inferred from homology"/>
<feature type="transmembrane region" description="Helical" evidence="3">
    <location>
        <begin position="134"/>
        <end position="150"/>
    </location>
</feature>
<keyword evidence="3" id="KW-0472">Membrane</keyword>
<dbReference type="InterPro" id="IPR000462">
    <property type="entry name" value="CDP-OH_P_trans"/>
</dbReference>
<dbReference type="Pfam" id="PF01066">
    <property type="entry name" value="CDP-OH_P_transf"/>
    <property type="match status" value="1"/>
</dbReference>
<keyword evidence="1 2" id="KW-0808">Transferase</keyword>
<gene>
    <name evidence="4" type="ORF">AOB60_10045</name>
</gene>
<dbReference type="RefSeq" id="WP_073448199.1">
    <property type="nucleotide sequence ID" value="NZ_LJSN01000002.1"/>
</dbReference>
<dbReference type="EMBL" id="LJSN01000002">
    <property type="protein sequence ID" value="PNE41065.1"/>
    <property type="molecule type" value="Genomic_DNA"/>
</dbReference>
<dbReference type="InterPro" id="IPR048254">
    <property type="entry name" value="CDP_ALCOHOL_P_TRANSF_CS"/>
</dbReference>
<sequence>MAGQARFRTRPFDPAPAAGTVAQLVLLEVLCRAVGLGPAGWLTGCVFAAATWAVLARALRGSWPRSFGPANRVTLARTTLVGGVTALVVDSFDRPVPVAVLVGLAAVALVLDAVDGQVARRTGTVTALGARFDMEVDAFLILVLSVHVVVPLGPWVLAIGALRYLFVAASWVLPWLRAPLPHSMARKTVAALQGIVLVVAAAGIVPRAVERGAVAGALALLVWSFGRDVGWLWRVRREAVGGGAGDPVARAAGGESVSGAG</sequence>
<evidence type="ECO:0000313" key="4">
    <source>
        <dbReference type="EMBL" id="PNE41065.1"/>
    </source>
</evidence>
<dbReference type="GO" id="GO:0016020">
    <property type="term" value="C:membrane"/>
    <property type="evidence" value="ECO:0007669"/>
    <property type="project" value="InterPro"/>
</dbReference>
<protein>
    <submittedName>
        <fullName evidence="4">CDP-alcohol phosphatidyltransferase</fullName>
    </submittedName>
</protein>
<dbReference type="GO" id="GO:0008654">
    <property type="term" value="P:phospholipid biosynthetic process"/>
    <property type="evidence" value="ECO:0007669"/>
    <property type="project" value="InterPro"/>
</dbReference>
<name>A0A2N8PJ51_STRNR</name>
<dbReference type="Gene3D" id="1.20.120.1760">
    <property type="match status" value="1"/>
</dbReference>
<evidence type="ECO:0000256" key="3">
    <source>
        <dbReference type="SAM" id="Phobius"/>
    </source>
</evidence>
<dbReference type="Proteomes" id="UP000236047">
    <property type="component" value="Unassembled WGS sequence"/>
</dbReference>
<keyword evidence="5" id="KW-1185">Reference proteome</keyword>
<evidence type="ECO:0000256" key="1">
    <source>
        <dbReference type="ARBA" id="ARBA00022679"/>
    </source>
</evidence>
<feature type="transmembrane region" description="Helical" evidence="3">
    <location>
        <begin position="41"/>
        <end position="59"/>
    </location>
</feature>
<keyword evidence="3" id="KW-1133">Transmembrane helix</keyword>
<accession>A0A2N8PJ51</accession>
<feature type="transmembrane region" description="Helical" evidence="3">
    <location>
        <begin position="188"/>
        <end position="206"/>
    </location>
</feature>